<comment type="caution">
    <text evidence="2">The sequence shown here is derived from an EMBL/GenBank/DDBJ whole genome shotgun (WGS) entry which is preliminary data.</text>
</comment>
<proteinExistence type="predicted"/>
<gene>
    <name evidence="2" type="ORF">ETD83_12960</name>
</gene>
<dbReference type="EMBL" id="VCKW01000053">
    <property type="protein sequence ID" value="TMR02204.1"/>
    <property type="molecule type" value="Genomic_DNA"/>
</dbReference>
<dbReference type="AlphaFoldDB" id="A0A5C4JDG8"/>
<dbReference type="RefSeq" id="WP_138645351.1">
    <property type="nucleotide sequence ID" value="NZ_VCKW01000053.1"/>
</dbReference>
<feature type="region of interest" description="Disordered" evidence="1">
    <location>
        <begin position="1"/>
        <end position="20"/>
    </location>
</feature>
<feature type="compositionally biased region" description="Low complexity" evidence="1">
    <location>
        <begin position="155"/>
        <end position="167"/>
    </location>
</feature>
<evidence type="ECO:0000256" key="1">
    <source>
        <dbReference type="SAM" id="MobiDB-lite"/>
    </source>
</evidence>
<organism evidence="2 3">
    <name type="scientific">Actinomadura soli</name>
    <dbReference type="NCBI Taxonomy" id="2508997"/>
    <lineage>
        <taxon>Bacteria</taxon>
        <taxon>Bacillati</taxon>
        <taxon>Actinomycetota</taxon>
        <taxon>Actinomycetes</taxon>
        <taxon>Streptosporangiales</taxon>
        <taxon>Thermomonosporaceae</taxon>
        <taxon>Actinomadura</taxon>
    </lineage>
</organism>
<protein>
    <submittedName>
        <fullName evidence="2">Uncharacterized protein</fullName>
    </submittedName>
</protein>
<accession>A0A5C4JDG8</accession>
<dbReference type="Proteomes" id="UP000309174">
    <property type="component" value="Unassembled WGS sequence"/>
</dbReference>
<feature type="region of interest" description="Disordered" evidence="1">
    <location>
        <begin position="120"/>
        <end position="249"/>
    </location>
</feature>
<evidence type="ECO:0000313" key="2">
    <source>
        <dbReference type="EMBL" id="TMR02204.1"/>
    </source>
</evidence>
<feature type="compositionally biased region" description="Low complexity" evidence="1">
    <location>
        <begin position="190"/>
        <end position="199"/>
    </location>
</feature>
<name>A0A5C4JDG8_9ACTN</name>
<sequence>MSFDRRHGDRTTDRELDEDTAEDLLGGIWRDPKTAAHPVAGLLAAATAPPSERELEGEDAAAAAFRQARLGSRRGRGHGRTAHRALLELVTAKAIIALAVAGTAAGGAALAANTGHLPVLESPSSSPAPPSATATKSTSPAPTSGHPRHSPPPGASSGPGSQHSSTPAALCRAYLATKKADRDRKPKAPPEASASEFAPLIAAAGGPDKVPGYCAKVLTGKEKKPGKETPKKKPEDPDKKEKKKAKQKE</sequence>
<feature type="compositionally biased region" description="Basic and acidic residues" evidence="1">
    <location>
        <begin position="178"/>
        <end position="188"/>
    </location>
</feature>
<reference evidence="2 3" key="1">
    <citation type="submission" date="2019-05" db="EMBL/GenBank/DDBJ databases">
        <title>Draft genome sequence of Actinomadura sp. 14C53.</title>
        <authorList>
            <person name="Saricaoglu S."/>
            <person name="Isik K."/>
        </authorList>
    </citation>
    <scope>NUCLEOTIDE SEQUENCE [LARGE SCALE GENOMIC DNA]</scope>
    <source>
        <strain evidence="2 3">14C53</strain>
    </source>
</reference>
<feature type="compositionally biased region" description="Low complexity" evidence="1">
    <location>
        <begin position="131"/>
        <end position="145"/>
    </location>
</feature>
<feature type="compositionally biased region" description="Basic and acidic residues" evidence="1">
    <location>
        <begin position="1"/>
        <end position="14"/>
    </location>
</feature>
<keyword evidence="3" id="KW-1185">Reference proteome</keyword>
<evidence type="ECO:0000313" key="3">
    <source>
        <dbReference type="Proteomes" id="UP000309174"/>
    </source>
</evidence>
<feature type="compositionally biased region" description="Basic and acidic residues" evidence="1">
    <location>
        <begin position="219"/>
        <end position="240"/>
    </location>
</feature>